<dbReference type="EMBL" id="LN854114">
    <property type="protein sequence ID" value="CRY97496.1"/>
    <property type="molecule type" value="Genomic_DNA"/>
</dbReference>
<reference evidence="1" key="2">
    <citation type="submission" date="2015-07" db="EMBL/GenBank/DDBJ databases">
        <title>Plasmids, circular viruses and viroids from rat gut.</title>
        <authorList>
            <person name="Jorgensen T.J."/>
            <person name="Hansen M.A."/>
            <person name="Xu Z."/>
            <person name="Tabak M.A."/>
            <person name="Sorensen S.J."/>
            <person name="Hansen L.H."/>
        </authorList>
    </citation>
    <scope>NUCLEOTIDE SEQUENCE</scope>
    <source>
        <strain evidence="1">RGFK1591</strain>
    </source>
</reference>
<name>A0A0H5Q635_9ZZZZ</name>
<sequence length="186" mass="20189">MGYVIPAGFSRVSFDYTSISPLGSQPSWGIGVDVPPSDGLLDVMQEWWNDDLRTATDVDYTLIRIEARNDFIAIERPVGEAGALSATFCSPQVALLTSLTSPAVGRANRGRMYWPGVLPELYVTSQGVIEPTFAAGLRTKIEHLVDAVASLDGSLVILHSVEGVPSPVTNVTMQGQVATQRRRMRR</sequence>
<dbReference type="AlphaFoldDB" id="A0A0H5Q635"/>
<accession>A0A0H5Q635</accession>
<proteinExistence type="predicted"/>
<evidence type="ECO:0000313" key="1">
    <source>
        <dbReference type="EMBL" id="CRY97496.1"/>
    </source>
</evidence>
<protein>
    <submittedName>
        <fullName evidence="1">Uncharacterized protein</fullName>
    </submittedName>
</protein>
<reference evidence="1" key="1">
    <citation type="submission" date="2015-06" db="EMBL/GenBank/DDBJ databases">
        <authorList>
            <person name="Joergensen T."/>
        </authorList>
    </citation>
    <scope>NUCLEOTIDE SEQUENCE</scope>
    <source>
        <strain evidence="1">RGFK1591</strain>
    </source>
</reference>
<organism evidence="1">
    <name type="scientific">uncultured prokaryote</name>
    <dbReference type="NCBI Taxonomy" id="198431"/>
    <lineage>
        <taxon>unclassified sequences</taxon>
        <taxon>environmental samples</taxon>
    </lineage>
</organism>